<dbReference type="Proteomes" id="UP001465153">
    <property type="component" value="Unassembled WGS sequence"/>
</dbReference>
<comment type="caution">
    <text evidence="1">The sequence shown here is derived from an EMBL/GenBank/DDBJ whole genome shotgun (WGS) entry which is preliminary data.</text>
</comment>
<keyword evidence="2" id="KW-1185">Reference proteome</keyword>
<name>A0ABQ0A8E5_9GAMM</name>
<evidence type="ECO:0000313" key="1">
    <source>
        <dbReference type="EMBL" id="GAA6167915.1"/>
    </source>
</evidence>
<proteinExistence type="predicted"/>
<protein>
    <recommendedName>
        <fullName evidence="3">Transposase</fullName>
    </recommendedName>
</protein>
<sequence>MKNGGQVYEFKREYSGVACKASVDFFFTWIALTYGLVLKTELGMAGTKQNGGISDIRKVKCYKGSLFIQLVVYSRASKNVETDARLTRKLKKQTVCC</sequence>
<evidence type="ECO:0000313" key="2">
    <source>
        <dbReference type="Proteomes" id="UP001465153"/>
    </source>
</evidence>
<organism evidence="1 2">
    <name type="scientific">Sessilibacter corallicola</name>
    <dbReference type="NCBI Taxonomy" id="2904075"/>
    <lineage>
        <taxon>Bacteria</taxon>
        <taxon>Pseudomonadati</taxon>
        <taxon>Pseudomonadota</taxon>
        <taxon>Gammaproteobacteria</taxon>
        <taxon>Cellvibrionales</taxon>
        <taxon>Cellvibrionaceae</taxon>
        <taxon>Sessilibacter</taxon>
    </lineage>
</organism>
<dbReference type="RefSeq" id="WP_353302578.1">
    <property type="nucleotide sequence ID" value="NZ_BAABWN010000005.1"/>
</dbReference>
<accession>A0ABQ0A8E5</accession>
<reference evidence="1 2" key="1">
    <citation type="submission" date="2024-04" db="EMBL/GenBank/DDBJ databases">
        <title>Draft genome sequence of Sessilibacter corallicola NBRC 116591.</title>
        <authorList>
            <person name="Miyakawa T."/>
            <person name="Kusuya Y."/>
            <person name="Miura T."/>
        </authorList>
    </citation>
    <scope>NUCLEOTIDE SEQUENCE [LARGE SCALE GENOMIC DNA]</scope>
    <source>
        <strain evidence="1 2">KU-00831-HH</strain>
    </source>
</reference>
<gene>
    <name evidence="1" type="ORF">NBRC116591_17260</name>
</gene>
<evidence type="ECO:0008006" key="3">
    <source>
        <dbReference type="Google" id="ProtNLM"/>
    </source>
</evidence>
<dbReference type="EMBL" id="BAABWN010000005">
    <property type="protein sequence ID" value="GAA6167915.1"/>
    <property type="molecule type" value="Genomic_DNA"/>
</dbReference>